<protein>
    <submittedName>
        <fullName evidence="1">Uncharacterized protein</fullName>
    </submittedName>
</protein>
<dbReference type="Proteomes" id="UP000242662">
    <property type="component" value="Unassembled WGS sequence"/>
</dbReference>
<keyword evidence="2" id="KW-1185">Reference proteome</keyword>
<dbReference type="OrthoDB" id="2907406at2"/>
<proteinExistence type="predicted"/>
<dbReference type="Pfam" id="PF24716">
    <property type="entry name" value="WapI"/>
    <property type="match status" value="1"/>
</dbReference>
<gene>
    <name evidence="1" type="ORF">SAMN05421737_101168</name>
</gene>
<organism evidence="1 2">
    <name type="scientific">Shouchella lonarensis</name>
    <dbReference type="NCBI Taxonomy" id="1464122"/>
    <lineage>
        <taxon>Bacteria</taxon>
        <taxon>Bacillati</taxon>
        <taxon>Bacillota</taxon>
        <taxon>Bacilli</taxon>
        <taxon>Bacillales</taxon>
        <taxon>Bacillaceae</taxon>
        <taxon>Shouchella</taxon>
    </lineage>
</organism>
<reference evidence="2" key="1">
    <citation type="submission" date="2016-09" db="EMBL/GenBank/DDBJ databases">
        <authorList>
            <person name="Varghese N."/>
            <person name="Submissions S."/>
        </authorList>
    </citation>
    <scope>NUCLEOTIDE SEQUENCE [LARGE SCALE GENOMIC DNA]</scope>
    <source>
        <strain evidence="2">25nlg</strain>
    </source>
</reference>
<accession>A0A1G6GK72</accession>
<dbReference type="AlphaFoldDB" id="A0A1G6GK72"/>
<name>A0A1G6GK72_9BACI</name>
<dbReference type="InterPro" id="IPR056510">
    <property type="entry name" value="WapI"/>
</dbReference>
<evidence type="ECO:0000313" key="2">
    <source>
        <dbReference type="Proteomes" id="UP000242662"/>
    </source>
</evidence>
<dbReference type="STRING" id="1464122.SAMN05421737_101168"/>
<evidence type="ECO:0000313" key="1">
    <source>
        <dbReference type="EMBL" id="SDB82309.1"/>
    </source>
</evidence>
<dbReference type="RefSeq" id="WP_090774407.1">
    <property type="nucleotide sequence ID" value="NZ_FMYM01000001.1"/>
</dbReference>
<sequence>MASIRDEMTAWTVSPRRYSEDEENPFIFSTICLAVSGRSKLNDHSASLMASDYQCIINNMKDILEGTRDYFTLETIEPFLVLHVSTAANVFKIQVTHVVEEYDDDEEYDDGKEEEDEDDEYGAFNKTVYEITCDRSALERFVGELEYEFDQVDKTPPWLP</sequence>
<dbReference type="EMBL" id="FMYM01000001">
    <property type="protein sequence ID" value="SDB82309.1"/>
    <property type="molecule type" value="Genomic_DNA"/>
</dbReference>